<dbReference type="Gene3D" id="3.40.50.1820">
    <property type="entry name" value="alpha/beta hydrolase"/>
    <property type="match status" value="1"/>
</dbReference>
<accession>A0A1X2GKT4</accession>
<evidence type="ECO:0000313" key="13">
    <source>
        <dbReference type="Proteomes" id="UP000242146"/>
    </source>
</evidence>
<dbReference type="OrthoDB" id="348976at2759"/>
<keyword evidence="5 10" id="KW-0378">Hydrolase</keyword>
<evidence type="ECO:0000256" key="9">
    <source>
        <dbReference type="ARBA" id="ARBA00023136"/>
    </source>
</evidence>
<protein>
    <recommendedName>
        <fullName evidence="10">GPI inositol-deacylase</fullName>
        <ecNumber evidence="10">3.1.-.-</ecNumber>
    </recommendedName>
</protein>
<dbReference type="EMBL" id="MCGT01000010">
    <property type="protein sequence ID" value="ORX56263.1"/>
    <property type="molecule type" value="Genomic_DNA"/>
</dbReference>
<dbReference type="GO" id="GO:0006888">
    <property type="term" value="P:endoplasmic reticulum to Golgi vesicle-mediated transport"/>
    <property type="evidence" value="ECO:0007669"/>
    <property type="project" value="TreeGrafter"/>
</dbReference>
<name>A0A1X2GKT4_9FUNG</name>
<dbReference type="InterPro" id="IPR012908">
    <property type="entry name" value="PGAP1-ab_dom-like"/>
</dbReference>
<proteinExistence type="inferred from homology"/>
<keyword evidence="3 10" id="KW-0813">Transport</keyword>
<dbReference type="Proteomes" id="UP000242146">
    <property type="component" value="Unassembled WGS sequence"/>
</dbReference>
<dbReference type="PANTHER" id="PTHR15495">
    <property type="entry name" value="NEGATIVE REGULATOR OF VESICLE FORMATION-RELATED"/>
    <property type="match status" value="1"/>
</dbReference>
<organism evidence="12 13">
    <name type="scientific">Hesseltinella vesiculosa</name>
    <dbReference type="NCBI Taxonomy" id="101127"/>
    <lineage>
        <taxon>Eukaryota</taxon>
        <taxon>Fungi</taxon>
        <taxon>Fungi incertae sedis</taxon>
        <taxon>Mucoromycota</taxon>
        <taxon>Mucoromycotina</taxon>
        <taxon>Mucoromycetes</taxon>
        <taxon>Mucorales</taxon>
        <taxon>Cunninghamellaceae</taxon>
        <taxon>Hesseltinella</taxon>
    </lineage>
</organism>
<keyword evidence="6 10" id="KW-0256">Endoplasmic reticulum</keyword>
<evidence type="ECO:0000256" key="6">
    <source>
        <dbReference type="ARBA" id="ARBA00022824"/>
    </source>
</evidence>
<dbReference type="AlphaFoldDB" id="A0A1X2GKT4"/>
<dbReference type="STRING" id="101127.A0A1X2GKT4"/>
<keyword evidence="9 10" id="KW-0472">Membrane</keyword>
<dbReference type="GO" id="GO:0005789">
    <property type="term" value="C:endoplasmic reticulum membrane"/>
    <property type="evidence" value="ECO:0007669"/>
    <property type="project" value="UniProtKB-SubCell"/>
</dbReference>
<dbReference type="SUPFAM" id="SSF53474">
    <property type="entry name" value="alpha/beta-Hydrolases"/>
    <property type="match status" value="1"/>
</dbReference>
<dbReference type="InterPro" id="IPR029058">
    <property type="entry name" value="AB_hydrolase_fold"/>
</dbReference>
<evidence type="ECO:0000256" key="4">
    <source>
        <dbReference type="ARBA" id="ARBA00022692"/>
    </source>
</evidence>
<dbReference type="EC" id="3.1.-.-" evidence="10"/>
<evidence type="ECO:0000256" key="5">
    <source>
        <dbReference type="ARBA" id="ARBA00022801"/>
    </source>
</evidence>
<evidence type="ECO:0000256" key="10">
    <source>
        <dbReference type="RuleBase" id="RU365011"/>
    </source>
</evidence>
<dbReference type="Pfam" id="PF07819">
    <property type="entry name" value="PGAP1"/>
    <property type="match status" value="1"/>
</dbReference>
<evidence type="ECO:0000256" key="7">
    <source>
        <dbReference type="ARBA" id="ARBA00022927"/>
    </source>
</evidence>
<keyword evidence="4" id="KW-0812">Transmembrane</keyword>
<comment type="subcellular location">
    <subcellularLocation>
        <location evidence="1">Endoplasmic reticulum membrane</location>
        <topology evidence="1">Multi-pass membrane protein</topology>
    </subcellularLocation>
</comment>
<dbReference type="GO" id="GO:0006505">
    <property type="term" value="P:GPI anchor metabolic process"/>
    <property type="evidence" value="ECO:0007669"/>
    <property type="project" value="TreeGrafter"/>
</dbReference>
<dbReference type="GO" id="GO:0015031">
    <property type="term" value="P:protein transport"/>
    <property type="evidence" value="ECO:0007669"/>
    <property type="project" value="UniProtKB-KW"/>
</dbReference>
<feature type="domain" description="GPI inositol-deacylase PGAP1-like alpha/beta" evidence="11">
    <location>
        <begin position="38"/>
        <end position="259"/>
    </location>
</feature>
<sequence length="300" mass="33056">MSYSRPLFVPIAVRDSRLAEKYRLHLFRQGGLDPLDKLTGVPALFIPGHAGSYKQARSIAAEVAEVYQNQFHGDVHYASLDMFTVDLNEEFTALHGGLILDQAEYLNDAIAQILLLYQHQRLPGRPLPASVLIVGHSMGGIVARIMPCLPNYKDRTINTILTLATPHATPPVILDDTMLQLYQMILPQQGYPNDTAVISIAGGSLDTIVNSDTVALPVLPTTWTAFATGIPHVWTGCDHMAILWCNQLVKKVAAMLVEITDPSSPWQTRSIDQRMGIIRKHLSHSPHVQIDGSSQRSPSD</sequence>
<evidence type="ECO:0000256" key="3">
    <source>
        <dbReference type="ARBA" id="ARBA00022448"/>
    </source>
</evidence>
<keyword evidence="13" id="KW-1185">Reference proteome</keyword>
<dbReference type="InterPro" id="IPR039529">
    <property type="entry name" value="PGAP1/BST1"/>
</dbReference>
<evidence type="ECO:0000259" key="11">
    <source>
        <dbReference type="Pfam" id="PF07819"/>
    </source>
</evidence>
<evidence type="ECO:0000256" key="8">
    <source>
        <dbReference type="ARBA" id="ARBA00022989"/>
    </source>
</evidence>
<evidence type="ECO:0000256" key="1">
    <source>
        <dbReference type="ARBA" id="ARBA00004477"/>
    </source>
</evidence>
<reference evidence="12 13" key="1">
    <citation type="submission" date="2016-07" db="EMBL/GenBank/DDBJ databases">
        <title>Pervasive Adenine N6-methylation of Active Genes in Fungi.</title>
        <authorList>
            <consortium name="DOE Joint Genome Institute"/>
            <person name="Mondo S.J."/>
            <person name="Dannebaum R.O."/>
            <person name="Kuo R.C."/>
            <person name="Labutti K."/>
            <person name="Haridas S."/>
            <person name="Kuo A."/>
            <person name="Salamov A."/>
            <person name="Ahrendt S.R."/>
            <person name="Lipzen A."/>
            <person name="Sullivan W."/>
            <person name="Andreopoulos W.B."/>
            <person name="Clum A."/>
            <person name="Lindquist E."/>
            <person name="Daum C."/>
            <person name="Ramamoorthy G.K."/>
            <person name="Gryganskyi A."/>
            <person name="Culley D."/>
            <person name="Magnuson J.K."/>
            <person name="James T.Y."/>
            <person name="O'Malley M.A."/>
            <person name="Stajich J.E."/>
            <person name="Spatafora J.W."/>
            <person name="Visel A."/>
            <person name="Grigoriev I.V."/>
        </authorList>
    </citation>
    <scope>NUCLEOTIDE SEQUENCE [LARGE SCALE GENOMIC DNA]</scope>
    <source>
        <strain evidence="12 13">NRRL 3301</strain>
    </source>
</reference>
<comment type="caution">
    <text evidence="12">The sequence shown here is derived from an EMBL/GenBank/DDBJ whole genome shotgun (WGS) entry which is preliminary data.</text>
</comment>
<gene>
    <name evidence="12" type="ORF">DM01DRAFT_253962</name>
</gene>
<comment type="similarity">
    <text evidence="2 10">Belongs to the GPI inositol-deacylase family.</text>
</comment>
<keyword evidence="8" id="KW-1133">Transmembrane helix</keyword>
<dbReference type="PANTHER" id="PTHR15495:SF7">
    <property type="entry name" value="GPI INOSITOL-DEACYLASE"/>
    <property type="match status" value="1"/>
</dbReference>
<comment type="function">
    <text evidence="10">Involved in inositol deacylation of GPI-anchored proteins which plays important roles in the quality control and ER-associated degradation of GPI-anchored proteins.</text>
</comment>
<keyword evidence="7 10" id="KW-0653">Protein transport</keyword>
<evidence type="ECO:0000256" key="2">
    <source>
        <dbReference type="ARBA" id="ARBA00006931"/>
    </source>
</evidence>
<evidence type="ECO:0000313" key="12">
    <source>
        <dbReference type="EMBL" id="ORX56263.1"/>
    </source>
</evidence>
<dbReference type="GO" id="GO:0050185">
    <property type="term" value="F:phosphatidylinositol deacylase activity"/>
    <property type="evidence" value="ECO:0007669"/>
    <property type="project" value="TreeGrafter"/>
</dbReference>